<dbReference type="InterPro" id="IPR008271">
    <property type="entry name" value="Ser/Thr_kinase_AS"/>
</dbReference>
<evidence type="ECO:0000256" key="9">
    <source>
        <dbReference type="SAM" id="MobiDB-lite"/>
    </source>
</evidence>
<dbReference type="Proteomes" id="UP000763447">
    <property type="component" value="Unassembled WGS sequence"/>
</dbReference>
<evidence type="ECO:0000256" key="8">
    <source>
        <dbReference type="ARBA" id="ARBA00048679"/>
    </source>
</evidence>
<evidence type="ECO:0000259" key="12">
    <source>
        <dbReference type="PROSITE" id="PS51178"/>
    </source>
</evidence>
<dbReference type="Gene3D" id="3.30.200.20">
    <property type="entry name" value="Phosphorylase Kinase, domain 1"/>
    <property type="match status" value="1"/>
</dbReference>
<gene>
    <name evidence="13" type="primary">pknB</name>
    <name evidence="13" type="ORF">HC026_09870</name>
</gene>
<evidence type="ECO:0000313" key="13">
    <source>
        <dbReference type="EMBL" id="NLR19207.1"/>
    </source>
</evidence>
<comment type="caution">
    <text evidence="13">The sequence shown here is derived from an EMBL/GenBank/DDBJ whole genome shotgun (WGS) entry which is preliminary data.</text>
</comment>
<reference evidence="13 14" key="1">
    <citation type="submission" date="2020-04" db="EMBL/GenBank/DDBJ databases">
        <title>A novel species of genus Lactobacillus that was isolated from fermented food Zha-chili.</title>
        <authorList>
            <person name="Zhang Z."/>
        </authorList>
    </citation>
    <scope>NUCLEOTIDE SEQUENCE [LARGE SCALE GENOMIC DNA]</scope>
    <source>
        <strain evidence="14">HBUAS51383</strain>
    </source>
</reference>
<evidence type="ECO:0000256" key="5">
    <source>
        <dbReference type="ARBA" id="ARBA00022777"/>
    </source>
</evidence>
<evidence type="ECO:0000313" key="14">
    <source>
        <dbReference type="Proteomes" id="UP000763447"/>
    </source>
</evidence>
<feature type="transmembrane region" description="Helical" evidence="10">
    <location>
        <begin position="329"/>
        <end position="350"/>
    </location>
</feature>
<keyword evidence="5 13" id="KW-0418">Kinase</keyword>
<evidence type="ECO:0000256" key="1">
    <source>
        <dbReference type="ARBA" id="ARBA00012513"/>
    </source>
</evidence>
<dbReference type="CDD" id="cd06577">
    <property type="entry name" value="PASTA_pknB"/>
    <property type="match status" value="3"/>
</dbReference>
<evidence type="ECO:0000256" key="2">
    <source>
        <dbReference type="ARBA" id="ARBA00022527"/>
    </source>
</evidence>
<evidence type="ECO:0000256" key="10">
    <source>
        <dbReference type="SAM" id="Phobius"/>
    </source>
</evidence>
<dbReference type="Pfam" id="PF03793">
    <property type="entry name" value="PASTA"/>
    <property type="match status" value="3"/>
</dbReference>
<dbReference type="PROSITE" id="PS51178">
    <property type="entry name" value="PASTA"/>
    <property type="match status" value="3"/>
</dbReference>
<comment type="catalytic activity">
    <reaction evidence="7">
        <text>L-threonyl-[protein] + ATP = O-phospho-L-threonyl-[protein] + ADP + H(+)</text>
        <dbReference type="Rhea" id="RHEA:46608"/>
        <dbReference type="Rhea" id="RHEA-COMP:11060"/>
        <dbReference type="Rhea" id="RHEA-COMP:11605"/>
        <dbReference type="ChEBI" id="CHEBI:15378"/>
        <dbReference type="ChEBI" id="CHEBI:30013"/>
        <dbReference type="ChEBI" id="CHEBI:30616"/>
        <dbReference type="ChEBI" id="CHEBI:61977"/>
        <dbReference type="ChEBI" id="CHEBI:456216"/>
        <dbReference type="EC" id="2.7.11.1"/>
    </reaction>
</comment>
<dbReference type="PANTHER" id="PTHR43289:SF34">
    <property type="entry name" value="SERINE_THREONINE-PROTEIN KINASE YBDM-RELATED"/>
    <property type="match status" value="1"/>
</dbReference>
<dbReference type="EC" id="2.7.11.1" evidence="1"/>
<dbReference type="SMART" id="SM00220">
    <property type="entry name" value="S_TKc"/>
    <property type="match status" value="1"/>
</dbReference>
<keyword evidence="2" id="KW-0723">Serine/threonine-protein kinase</keyword>
<dbReference type="InterPro" id="IPR000719">
    <property type="entry name" value="Prot_kinase_dom"/>
</dbReference>
<keyword evidence="14" id="KW-1185">Reference proteome</keyword>
<evidence type="ECO:0000256" key="3">
    <source>
        <dbReference type="ARBA" id="ARBA00022679"/>
    </source>
</evidence>
<evidence type="ECO:0000256" key="4">
    <source>
        <dbReference type="ARBA" id="ARBA00022741"/>
    </source>
</evidence>
<dbReference type="PROSITE" id="PS50011">
    <property type="entry name" value="PROTEIN_KINASE_DOM"/>
    <property type="match status" value="1"/>
</dbReference>
<feature type="domain" description="Protein kinase" evidence="11">
    <location>
        <begin position="11"/>
        <end position="271"/>
    </location>
</feature>
<feature type="domain" description="PASTA" evidence="12">
    <location>
        <begin position="420"/>
        <end position="487"/>
    </location>
</feature>
<feature type="region of interest" description="Disordered" evidence="9">
    <location>
        <begin position="265"/>
        <end position="321"/>
    </location>
</feature>
<dbReference type="Gene3D" id="2.60.40.2560">
    <property type="match status" value="1"/>
</dbReference>
<dbReference type="GO" id="GO:0016301">
    <property type="term" value="F:kinase activity"/>
    <property type="evidence" value="ECO:0007669"/>
    <property type="project" value="UniProtKB-KW"/>
</dbReference>
<dbReference type="SMART" id="SM00740">
    <property type="entry name" value="PASTA"/>
    <property type="match status" value="3"/>
</dbReference>
<proteinExistence type="predicted"/>
<sequence length="660" mass="72528">MRPNYVLGGRYRITKSLGEGGMANVYLAHDLILDRDVSVKLLRLDLRDDPHTIKRFQREGLAATELVHPNIVSVYDVGEENGMQYMVMEYVKGMDLKAYIKKNFPIPYQEVINIMEQVLSAVSVAHAHNIIHRDLKPQNILIDEKGVAKITDFGIAVAMSENALTQTNTVLGSVHYLSPEQARGGMATKKSDIYSLGIILYELLTGTVPFKGETAISIAIKHFQSEIPSVREFDPRIPQALENVVLKATSKKPSDRYETVTDMATDLETSLSPRRASEAKFVPMPDDDGETKVLDKSDLTSEAAHQAPDTPKVAVPKEKPKKRRRRRRWLYTLLGLAVILIAGIGLAFWMGRPQTVTVPDVSGLTVNEAQQKLADNNLNAGAIKRQPSADMKKNLVIKTSPTANQSAKKDANIKLYVSTGPRMVKIGNYIGQSYTRASATLKAKGVTVRRQNESSNEVPVGSVMQQSVENGQRINPKETTVTLTVSAGQRQLQLADLTGKTKSQIQQYATRESINVSFEYKYDKHPKNTAIDQSPGAGSTIKEGSTVNVTLSRGKKPVSDSESKVEDFNVDVKIPFEANDAGSNSSNKNSSASTAGVNTVQIYVRDHDHDYSTVYKQLTIAQDTQVSIPFAVASGKSGGYKIIRDGKVILSDNNVTKNSH</sequence>
<dbReference type="PROSITE" id="PS00108">
    <property type="entry name" value="PROTEIN_KINASE_ST"/>
    <property type="match status" value="1"/>
</dbReference>
<keyword evidence="10" id="KW-1133">Transmembrane helix</keyword>
<feature type="domain" description="PASTA" evidence="12">
    <location>
        <begin position="352"/>
        <end position="419"/>
    </location>
</feature>
<dbReference type="RefSeq" id="WP_168925798.1">
    <property type="nucleotide sequence ID" value="NZ_JAAXLJ010000020.1"/>
</dbReference>
<dbReference type="CDD" id="cd14014">
    <property type="entry name" value="STKc_PknB_like"/>
    <property type="match status" value="1"/>
</dbReference>
<keyword evidence="4" id="KW-0547">Nucleotide-binding</keyword>
<dbReference type="Gene3D" id="3.30.10.20">
    <property type="match status" value="3"/>
</dbReference>
<evidence type="ECO:0000256" key="6">
    <source>
        <dbReference type="ARBA" id="ARBA00022840"/>
    </source>
</evidence>
<dbReference type="Pfam" id="PF21160">
    <property type="entry name" value="PrkC-like_PASTA-like"/>
    <property type="match status" value="1"/>
</dbReference>
<organism evidence="13 14">
    <name type="scientific">Secundilactobacillus angelensis</name>
    <dbReference type="NCBI Taxonomy" id="2722706"/>
    <lineage>
        <taxon>Bacteria</taxon>
        <taxon>Bacillati</taxon>
        <taxon>Bacillota</taxon>
        <taxon>Bacilli</taxon>
        <taxon>Lactobacillales</taxon>
        <taxon>Lactobacillaceae</taxon>
        <taxon>Secundilactobacillus</taxon>
    </lineage>
</organism>
<evidence type="ECO:0000259" key="11">
    <source>
        <dbReference type="PROSITE" id="PS50011"/>
    </source>
</evidence>
<dbReference type="Pfam" id="PF00069">
    <property type="entry name" value="Pkinase"/>
    <property type="match status" value="1"/>
</dbReference>
<feature type="domain" description="PASTA" evidence="12">
    <location>
        <begin position="488"/>
        <end position="553"/>
    </location>
</feature>
<evidence type="ECO:0000256" key="7">
    <source>
        <dbReference type="ARBA" id="ARBA00047899"/>
    </source>
</evidence>
<keyword evidence="6" id="KW-0067">ATP-binding</keyword>
<dbReference type="NCBIfam" id="NF033483">
    <property type="entry name" value="PknB_PASTA_kin"/>
    <property type="match status" value="1"/>
</dbReference>
<keyword evidence="10" id="KW-0472">Membrane</keyword>
<dbReference type="SUPFAM" id="SSF56112">
    <property type="entry name" value="Protein kinase-like (PK-like)"/>
    <property type="match status" value="1"/>
</dbReference>
<comment type="catalytic activity">
    <reaction evidence="8">
        <text>L-seryl-[protein] + ATP = O-phospho-L-seryl-[protein] + ADP + H(+)</text>
        <dbReference type="Rhea" id="RHEA:17989"/>
        <dbReference type="Rhea" id="RHEA-COMP:9863"/>
        <dbReference type="Rhea" id="RHEA-COMP:11604"/>
        <dbReference type="ChEBI" id="CHEBI:15378"/>
        <dbReference type="ChEBI" id="CHEBI:29999"/>
        <dbReference type="ChEBI" id="CHEBI:30616"/>
        <dbReference type="ChEBI" id="CHEBI:83421"/>
        <dbReference type="ChEBI" id="CHEBI:456216"/>
        <dbReference type="EC" id="2.7.11.1"/>
    </reaction>
</comment>
<keyword evidence="10" id="KW-0812">Transmembrane</keyword>
<accession>A0ABX1L129</accession>
<dbReference type="EMBL" id="JAAXLJ010000020">
    <property type="protein sequence ID" value="NLR19207.1"/>
    <property type="molecule type" value="Genomic_DNA"/>
</dbReference>
<protein>
    <recommendedName>
        <fullName evidence="1">non-specific serine/threonine protein kinase</fullName>
        <ecNumber evidence="1">2.7.11.1</ecNumber>
    </recommendedName>
</protein>
<dbReference type="Gene3D" id="1.10.510.10">
    <property type="entry name" value="Transferase(Phosphotransferase) domain 1"/>
    <property type="match status" value="1"/>
</dbReference>
<dbReference type="InterPro" id="IPR005543">
    <property type="entry name" value="PASTA_dom"/>
</dbReference>
<feature type="compositionally biased region" description="Basic and acidic residues" evidence="9">
    <location>
        <begin position="290"/>
        <end position="299"/>
    </location>
</feature>
<dbReference type="PANTHER" id="PTHR43289">
    <property type="entry name" value="MITOGEN-ACTIVATED PROTEIN KINASE KINASE KINASE 20-RELATED"/>
    <property type="match status" value="1"/>
</dbReference>
<keyword evidence="3" id="KW-0808">Transferase</keyword>
<name>A0ABX1L129_9LACO</name>
<dbReference type="InterPro" id="IPR011009">
    <property type="entry name" value="Kinase-like_dom_sf"/>
</dbReference>